<reference evidence="2" key="1">
    <citation type="journal article" date="2014" name="Int. J. Syst. Evol. Microbiol.">
        <title>Complete genome sequence of Corynebacterium casei LMG S-19264T (=DSM 44701T), isolated from a smear-ripened cheese.</title>
        <authorList>
            <consortium name="US DOE Joint Genome Institute (JGI-PGF)"/>
            <person name="Walter F."/>
            <person name="Albersmeier A."/>
            <person name="Kalinowski J."/>
            <person name="Ruckert C."/>
        </authorList>
    </citation>
    <scope>NUCLEOTIDE SEQUENCE</scope>
    <source>
        <strain evidence="2">KCTC 42650</strain>
    </source>
</reference>
<dbReference type="PROSITE" id="PS51257">
    <property type="entry name" value="PROKAR_LIPOPROTEIN"/>
    <property type="match status" value="1"/>
</dbReference>
<evidence type="ECO:0008006" key="4">
    <source>
        <dbReference type="Google" id="ProtNLM"/>
    </source>
</evidence>
<evidence type="ECO:0000313" key="3">
    <source>
        <dbReference type="Proteomes" id="UP000626220"/>
    </source>
</evidence>
<dbReference type="RefSeq" id="WP_189679641.1">
    <property type="nucleotide sequence ID" value="NZ_BNCJ01000003.1"/>
</dbReference>
<gene>
    <name evidence="2" type="ORF">GCM10017056_17090</name>
</gene>
<dbReference type="EMBL" id="BNCJ01000003">
    <property type="protein sequence ID" value="GHF46015.1"/>
    <property type="molecule type" value="Genomic_DNA"/>
</dbReference>
<feature type="signal peptide" evidence="1">
    <location>
        <begin position="1"/>
        <end position="19"/>
    </location>
</feature>
<keyword evidence="1" id="KW-0732">Signal</keyword>
<evidence type="ECO:0000256" key="1">
    <source>
        <dbReference type="SAM" id="SignalP"/>
    </source>
</evidence>
<accession>A0A8J3GX01</accession>
<keyword evidence="3" id="KW-1185">Reference proteome</keyword>
<feature type="chain" id="PRO_5035144542" description="Lipoprotein" evidence="1">
    <location>
        <begin position="20"/>
        <end position="130"/>
    </location>
</feature>
<sequence length="130" mass="13595">MRCVITLAMVGSLTLSACAQAPGQVEASYVSPSTYAGRNCNQLMEERNEIVSRVNSLTAQQQKSADNDALATGVALILFWPAAFALAATKDNATALSAAKGNYDAVTTRMRTMGCKLPPEPAPGTTPTKA</sequence>
<protein>
    <recommendedName>
        <fullName evidence="4">Lipoprotein</fullName>
    </recommendedName>
</protein>
<reference evidence="2" key="2">
    <citation type="submission" date="2020-09" db="EMBL/GenBank/DDBJ databases">
        <authorList>
            <person name="Sun Q."/>
            <person name="Kim S."/>
        </authorList>
    </citation>
    <scope>NUCLEOTIDE SEQUENCE</scope>
    <source>
        <strain evidence="2">KCTC 42650</strain>
    </source>
</reference>
<comment type="caution">
    <text evidence="2">The sequence shown here is derived from an EMBL/GenBank/DDBJ whole genome shotgun (WGS) entry which is preliminary data.</text>
</comment>
<organism evidence="2 3">
    <name type="scientific">Seohaeicola zhoushanensis</name>
    <dbReference type="NCBI Taxonomy" id="1569283"/>
    <lineage>
        <taxon>Bacteria</taxon>
        <taxon>Pseudomonadati</taxon>
        <taxon>Pseudomonadota</taxon>
        <taxon>Alphaproteobacteria</taxon>
        <taxon>Rhodobacterales</taxon>
        <taxon>Roseobacteraceae</taxon>
        <taxon>Seohaeicola</taxon>
    </lineage>
</organism>
<proteinExistence type="predicted"/>
<dbReference type="AlphaFoldDB" id="A0A8J3GX01"/>
<evidence type="ECO:0000313" key="2">
    <source>
        <dbReference type="EMBL" id="GHF46015.1"/>
    </source>
</evidence>
<name>A0A8J3GX01_9RHOB</name>
<dbReference type="Proteomes" id="UP000626220">
    <property type="component" value="Unassembled WGS sequence"/>
</dbReference>